<evidence type="ECO:0000256" key="3">
    <source>
        <dbReference type="ARBA" id="ARBA00023295"/>
    </source>
</evidence>
<dbReference type="EMBL" id="CYZH01000016">
    <property type="protein sequence ID" value="CUO76907.1"/>
    <property type="molecule type" value="Genomic_DNA"/>
</dbReference>
<dbReference type="Proteomes" id="UP000095517">
    <property type="component" value="Unassembled WGS sequence"/>
</dbReference>
<dbReference type="RefSeq" id="WP_082436494.1">
    <property type="nucleotide sequence ID" value="NZ_CABIXA010000016.1"/>
</dbReference>
<dbReference type="InterPro" id="IPR000805">
    <property type="entry name" value="Glyco_hydro_26"/>
</dbReference>
<feature type="binding site" evidence="6">
    <location>
        <position position="193"/>
    </location>
    <ligand>
        <name>substrate</name>
    </ligand>
</feature>
<evidence type="ECO:0000256" key="6">
    <source>
        <dbReference type="PIRSR" id="PIRSR018168-2"/>
    </source>
</evidence>
<comment type="subcellular location">
    <subcellularLocation>
        <location evidence="4">Secreted</location>
    </subcellularLocation>
</comment>
<sequence length="366" mass="41419">MMKYIILTINAIFSLLLPTACSGSGETGGKTQETVALLQNLKQAERKGILFGHHDDTAYGIGWEGDKGRSDVKSVCGAYPGVMSFDLGEIELGGTHNLDKVSFAHLREYIIEQYARGGMISLSWHVRNPKTGGDSWDVTDSTVVASVMQGGENHVKMLEWIDRVADFLLSLKTKEGVPIPVVFRPWHEHTGSWFWWGKDLCSSEQYKTLWRMTNDRLRLKGVNNVLLAYSPGMESDTVEEYLERYPGDDIIDVLGTDVYQFERSQYIKQLNKMLTILTEAGKKHDKPIALTETGLEGIPDSLWWTGTLLPVIEKYPLSYVLVWRNAREKSTHYYAPYPGQVSADDFVKFSRSPKILFVGDNFELYK</sequence>
<dbReference type="Gene3D" id="3.20.20.80">
    <property type="entry name" value="Glycosidases"/>
    <property type="match status" value="1"/>
</dbReference>
<dbReference type="EC" id="3.2.1.78" evidence="4"/>
<accession>A0A174HU90</accession>
<evidence type="ECO:0000313" key="10">
    <source>
        <dbReference type="EMBL" id="CUO76907.1"/>
    </source>
</evidence>
<dbReference type="PROSITE" id="PS51764">
    <property type="entry name" value="GH26"/>
    <property type="match status" value="1"/>
</dbReference>
<evidence type="ECO:0000259" key="9">
    <source>
        <dbReference type="PROSITE" id="PS51764"/>
    </source>
</evidence>
<keyword evidence="4" id="KW-0119">Carbohydrate metabolism</keyword>
<dbReference type="PANTHER" id="PTHR40079:SF4">
    <property type="entry name" value="GH26 DOMAIN-CONTAINING PROTEIN-RELATED"/>
    <property type="match status" value="1"/>
</dbReference>
<feature type="active site" description="Proton donor" evidence="5 8">
    <location>
        <position position="188"/>
    </location>
</feature>
<reference evidence="10 11" key="1">
    <citation type="submission" date="2015-09" db="EMBL/GenBank/DDBJ databases">
        <authorList>
            <consortium name="Pathogen Informatics"/>
        </authorList>
    </citation>
    <scope>NUCLEOTIDE SEQUENCE [LARGE SCALE GENOMIC DNA]</scope>
    <source>
        <strain evidence="10 11">2789STDY5608840</strain>
    </source>
</reference>
<feature type="signal peptide" evidence="4">
    <location>
        <begin position="1"/>
        <end position="22"/>
    </location>
</feature>
<dbReference type="GO" id="GO:0006080">
    <property type="term" value="P:substituted mannan metabolic process"/>
    <property type="evidence" value="ECO:0007669"/>
    <property type="project" value="UniProtKB-UniRule"/>
</dbReference>
<dbReference type="Pfam" id="PF02156">
    <property type="entry name" value="Glyco_hydro_26"/>
    <property type="match status" value="1"/>
</dbReference>
<evidence type="ECO:0000256" key="5">
    <source>
        <dbReference type="PIRSR" id="PIRSR018168-1"/>
    </source>
</evidence>
<dbReference type="PRINTS" id="PR00739">
    <property type="entry name" value="GLHYDRLASE26"/>
</dbReference>
<dbReference type="InterPro" id="IPR022790">
    <property type="entry name" value="GH26_dom"/>
</dbReference>
<dbReference type="GO" id="GO:0016985">
    <property type="term" value="F:mannan endo-1,4-beta-mannosidase activity"/>
    <property type="evidence" value="ECO:0007669"/>
    <property type="project" value="UniProtKB-UniRule"/>
</dbReference>
<dbReference type="PANTHER" id="PTHR40079">
    <property type="entry name" value="MANNAN ENDO-1,4-BETA-MANNOSIDASE E-RELATED"/>
    <property type="match status" value="1"/>
</dbReference>
<evidence type="ECO:0000256" key="4">
    <source>
        <dbReference type="PIRNR" id="PIRNR018168"/>
    </source>
</evidence>
<evidence type="ECO:0000256" key="7">
    <source>
        <dbReference type="PIRSR" id="PIRSR018168-3"/>
    </source>
</evidence>
<gene>
    <name evidence="10" type="primary">manA_2</name>
    <name evidence="10" type="ORF">ERS852397_02752</name>
</gene>
<evidence type="ECO:0000256" key="8">
    <source>
        <dbReference type="PROSITE-ProRule" id="PRU01100"/>
    </source>
</evidence>
<feature type="binding site" evidence="6">
    <location>
        <position position="125"/>
    </location>
    <ligand>
        <name>substrate</name>
    </ligand>
</feature>
<evidence type="ECO:0000256" key="1">
    <source>
        <dbReference type="ARBA" id="ARBA00007754"/>
    </source>
</evidence>
<dbReference type="SUPFAM" id="SSF51445">
    <property type="entry name" value="(Trans)glycosidases"/>
    <property type="match status" value="1"/>
</dbReference>
<feature type="active site" description="Nucleophile" evidence="5 8">
    <location>
        <position position="292"/>
    </location>
</feature>
<dbReference type="InterPro" id="IPR017853">
    <property type="entry name" value="GH"/>
</dbReference>
<evidence type="ECO:0000313" key="11">
    <source>
        <dbReference type="Proteomes" id="UP000095517"/>
    </source>
</evidence>
<keyword evidence="4" id="KW-0732">Signal</keyword>
<keyword evidence="3 4" id="KW-0326">Glycosidase</keyword>
<comment type="similarity">
    <text evidence="1 4 8">Belongs to the glycosyl hydrolase 26 family.</text>
</comment>
<evidence type="ECO:0000256" key="2">
    <source>
        <dbReference type="ARBA" id="ARBA00022801"/>
    </source>
</evidence>
<feature type="domain" description="GH26" evidence="9">
    <location>
        <begin position="32"/>
        <end position="359"/>
    </location>
</feature>
<dbReference type="AlphaFoldDB" id="A0A174HU90"/>
<dbReference type="PIRSF" id="PIRSF018168">
    <property type="entry name" value="Mannan-1_4-beta-mannosidase"/>
    <property type="match status" value="1"/>
</dbReference>
<keyword evidence="2 4" id="KW-0378">Hydrolase</keyword>
<feature type="binding site" evidence="6">
    <location>
        <position position="259"/>
    </location>
    <ligand>
        <name>substrate</name>
    </ligand>
</feature>
<keyword evidence="4" id="KW-0964">Secreted</keyword>
<feature type="chain" id="PRO_5010756434" description="Mannan endo-1,4-beta-mannosidase" evidence="4">
    <location>
        <begin position="23"/>
        <end position="366"/>
    </location>
</feature>
<feature type="site" description="Plays an important role in maintaining the position of the catalytic nucleophile" evidence="7">
    <location>
        <position position="187"/>
    </location>
</feature>
<dbReference type="GO" id="GO:0005576">
    <property type="term" value="C:extracellular region"/>
    <property type="evidence" value="ECO:0007669"/>
    <property type="project" value="UniProtKB-SubCell"/>
</dbReference>
<dbReference type="InterPro" id="IPR016714">
    <property type="entry name" value="MANB/E"/>
</dbReference>
<protein>
    <recommendedName>
        <fullName evidence="4">Mannan endo-1,4-beta-mannosidase</fullName>
        <ecNumber evidence="4">3.2.1.78</ecNumber>
    </recommendedName>
</protein>
<dbReference type="STRING" id="338188.ERS852397_02752"/>
<name>A0A174HU90_9BACE</name>
<comment type="catalytic activity">
    <reaction evidence="4">
        <text>Random hydrolysis of (1-&gt;4)-beta-D-mannosidic linkages in mannans, galactomannans and glucomannans.</text>
        <dbReference type="EC" id="3.2.1.78"/>
    </reaction>
</comment>
<organism evidence="10 11">
    <name type="scientific">Bacteroides finegoldii</name>
    <dbReference type="NCBI Taxonomy" id="338188"/>
    <lineage>
        <taxon>Bacteria</taxon>
        <taxon>Pseudomonadati</taxon>
        <taxon>Bacteroidota</taxon>
        <taxon>Bacteroidia</taxon>
        <taxon>Bacteroidales</taxon>
        <taxon>Bacteroidaceae</taxon>
        <taxon>Bacteroides</taxon>
    </lineage>
</organism>
<proteinExistence type="inferred from homology"/>